<proteinExistence type="predicted"/>
<dbReference type="InterPro" id="IPR011050">
    <property type="entry name" value="Pectin_lyase_fold/virulence"/>
</dbReference>
<keyword evidence="1" id="KW-0812">Transmembrane</keyword>
<evidence type="ECO:0008006" key="4">
    <source>
        <dbReference type="Google" id="ProtNLM"/>
    </source>
</evidence>
<evidence type="ECO:0000256" key="1">
    <source>
        <dbReference type="SAM" id="Phobius"/>
    </source>
</evidence>
<dbReference type="SUPFAM" id="SSF51126">
    <property type="entry name" value="Pectin lyase-like"/>
    <property type="match status" value="1"/>
</dbReference>
<keyword evidence="3" id="KW-1185">Reference proteome</keyword>
<comment type="caution">
    <text evidence="2">The sequence shown here is derived from an EMBL/GenBank/DDBJ whole genome shotgun (WGS) entry which is preliminary data.</text>
</comment>
<dbReference type="RefSeq" id="WP_382408362.1">
    <property type="nucleotide sequence ID" value="NZ_JBHSGU010000003.1"/>
</dbReference>
<organism evidence="2 3">
    <name type="scientific">Glaciecola siphonariae</name>
    <dbReference type="NCBI Taxonomy" id="521012"/>
    <lineage>
        <taxon>Bacteria</taxon>
        <taxon>Pseudomonadati</taxon>
        <taxon>Pseudomonadota</taxon>
        <taxon>Gammaproteobacteria</taxon>
        <taxon>Alteromonadales</taxon>
        <taxon>Alteromonadaceae</taxon>
        <taxon>Glaciecola</taxon>
    </lineage>
</organism>
<evidence type="ECO:0000313" key="2">
    <source>
        <dbReference type="EMBL" id="MFC4700636.1"/>
    </source>
</evidence>
<evidence type="ECO:0000313" key="3">
    <source>
        <dbReference type="Proteomes" id="UP001595897"/>
    </source>
</evidence>
<keyword evidence="1" id="KW-0472">Membrane</keyword>
<feature type="transmembrane region" description="Helical" evidence="1">
    <location>
        <begin position="32"/>
        <end position="57"/>
    </location>
</feature>
<keyword evidence="1" id="KW-1133">Transmembrane helix</keyword>
<sequence>MSGVFPSIEPISNAKTFAQQIRKKRPQRSQQWLCAIISMACALSFLASGGVNAGALAQKVHPKILNKELAQKHYLPDFSYAGYDNGNSSIDTSDYRVIDVGEHGILPNDTIDDSKALITLLEQLKNDEHPSVLQFAPGRYIISSIIYFDRNYTVLRGAGSGPGGTEFYFPRPLIYAPDPPELAELREYLTKLNKVQREKRNNIELPFTQWAWSGGYFWTRIKDQRVKKYLDKFDEPVRELAKPISATQGQFTVQVDTANTLSIGQVIEIQWLNDKGKDGPLIHELYKSEDVYVGSHHWNFANLPLSRQQVKITAIAGNTITLASPLLHDINNELSVKIVQWDHLHHIGFEHFTMTFAYAEPVAHHVEQGFNGIYLTRLFNGWVDDVRITNADSGILTEEVANLSINNVVTDGKKYAHYSVQMGGVHNVLVDNLQVKNKVEHPLSFNTFASKSVYRGAHVELDPILDQHSGVNHQNLFDNISVVVNLTDGSREYPLFAGGGAKYWKPSHGAYNTFWNINVHFNNGHDSTESVKLNGMNDGVAARVIGVRANLPITVEYGPNPYIEASNERLSYDSLYQYQLQQRR</sequence>
<dbReference type="EMBL" id="JBHSGU010000003">
    <property type="protein sequence ID" value="MFC4700636.1"/>
    <property type="molecule type" value="Genomic_DNA"/>
</dbReference>
<protein>
    <recommendedName>
        <fullName evidence="4">Pectate lyase superfamily protein domain-containing protein</fullName>
    </recommendedName>
</protein>
<accession>A0ABV9LXQ7</accession>
<name>A0ABV9LXQ7_9ALTE</name>
<reference evidence="3" key="1">
    <citation type="journal article" date="2019" name="Int. J. Syst. Evol. Microbiol.">
        <title>The Global Catalogue of Microorganisms (GCM) 10K type strain sequencing project: providing services to taxonomists for standard genome sequencing and annotation.</title>
        <authorList>
            <consortium name="The Broad Institute Genomics Platform"/>
            <consortium name="The Broad Institute Genome Sequencing Center for Infectious Disease"/>
            <person name="Wu L."/>
            <person name="Ma J."/>
        </authorList>
    </citation>
    <scope>NUCLEOTIDE SEQUENCE [LARGE SCALE GENOMIC DNA]</scope>
    <source>
        <strain evidence="3">KACC 12507</strain>
    </source>
</reference>
<gene>
    <name evidence="2" type="ORF">ACFO4O_10730</name>
</gene>
<dbReference type="Proteomes" id="UP001595897">
    <property type="component" value="Unassembled WGS sequence"/>
</dbReference>